<dbReference type="Proteomes" id="UP000053989">
    <property type="component" value="Unassembled WGS sequence"/>
</dbReference>
<organism evidence="2 3">
    <name type="scientific">Scleroderma citrinum Foug A</name>
    <dbReference type="NCBI Taxonomy" id="1036808"/>
    <lineage>
        <taxon>Eukaryota</taxon>
        <taxon>Fungi</taxon>
        <taxon>Dikarya</taxon>
        <taxon>Basidiomycota</taxon>
        <taxon>Agaricomycotina</taxon>
        <taxon>Agaricomycetes</taxon>
        <taxon>Agaricomycetidae</taxon>
        <taxon>Boletales</taxon>
        <taxon>Sclerodermatineae</taxon>
        <taxon>Sclerodermataceae</taxon>
        <taxon>Scleroderma</taxon>
    </lineage>
</organism>
<protein>
    <submittedName>
        <fullName evidence="2">Uncharacterized protein</fullName>
    </submittedName>
</protein>
<proteinExistence type="predicted"/>
<accession>A0A0C3E4I8</accession>
<gene>
    <name evidence="2" type="ORF">SCLCIDRAFT_770445</name>
</gene>
<sequence length="78" mass="8539">MLKGSPEVLSDSPRQEQSSVQEHTSADVTGSTVHLCSALHTHSHFTKLCSTRTSADILFCGWTRSSFPGCARDIHIPR</sequence>
<reference evidence="2 3" key="1">
    <citation type="submission" date="2014-04" db="EMBL/GenBank/DDBJ databases">
        <authorList>
            <consortium name="DOE Joint Genome Institute"/>
            <person name="Kuo A."/>
            <person name="Kohler A."/>
            <person name="Nagy L.G."/>
            <person name="Floudas D."/>
            <person name="Copeland A."/>
            <person name="Barry K.W."/>
            <person name="Cichocki N."/>
            <person name="Veneault-Fourrey C."/>
            <person name="LaButti K."/>
            <person name="Lindquist E.A."/>
            <person name="Lipzen A."/>
            <person name="Lundell T."/>
            <person name="Morin E."/>
            <person name="Murat C."/>
            <person name="Sun H."/>
            <person name="Tunlid A."/>
            <person name="Henrissat B."/>
            <person name="Grigoriev I.V."/>
            <person name="Hibbett D.S."/>
            <person name="Martin F."/>
            <person name="Nordberg H.P."/>
            <person name="Cantor M.N."/>
            <person name="Hua S.X."/>
        </authorList>
    </citation>
    <scope>NUCLEOTIDE SEQUENCE [LARGE SCALE GENOMIC DNA]</scope>
    <source>
        <strain evidence="2 3">Foug A</strain>
    </source>
</reference>
<dbReference type="HOGENOM" id="CLU_2623434_0_0_1"/>
<feature type="region of interest" description="Disordered" evidence="1">
    <location>
        <begin position="1"/>
        <end position="26"/>
    </location>
</feature>
<evidence type="ECO:0000313" key="2">
    <source>
        <dbReference type="EMBL" id="KIM62951.1"/>
    </source>
</evidence>
<name>A0A0C3E4I8_9AGAM</name>
<reference evidence="3" key="2">
    <citation type="submission" date="2015-01" db="EMBL/GenBank/DDBJ databases">
        <title>Evolutionary Origins and Diversification of the Mycorrhizal Mutualists.</title>
        <authorList>
            <consortium name="DOE Joint Genome Institute"/>
            <consortium name="Mycorrhizal Genomics Consortium"/>
            <person name="Kohler A."/>
            <person name="Kuo A."/>
            <person name="Nagy L.G."/>
            <person name="Floudas D."/>
            <person name="Copeland A."/>
            <person name="Barry K.W."/>
            <person name="Cichocki N."/>
            <person name="Veneault-Fourrey C."/>
            <person name="LaButti K."/>
            <person name="Lindquist E.A."/>
            <person name="Lipzen A."/>
            <person name="Lundell T."/>
            <person name="Morin E."/>
            <person name="Murat C."/>
            <person name="Riley R."/>
            <person name="Ohm R."/>
            <person name="Sun H."/>
            <person name="Tunlid A."/>
            <person name="Henrissat B."/>
            <person name="Grigoriev I.V."/>
            <person name="Hibbett D.S."/>
            <person name="Martin F."/>
        </authorList>
    </citation>
    <scope>NUCLEOTIDE SEQUENCE [LARGE SCALE GENOMIC DNA]</scope>
    <source>
        <strain evidence="3">Foug A</strain>
    </source>
</reference>
<feature type="compositionally biased region" description="Polar residues" evidence="1">
    <location>
        <begin position="15"/>
        <end position="26"/>
    </location>
</feature>
<dbReference type="EMBL" id="KN822038">
    <property type="protein sequence ID" value="KIM62951.1"/>
    <property type="molecule type" value="Genomic_DNA"/>
</dbReference>
<dbReference type="AlphaFoldDB" id="A0A0C3E4I8"/>
<keyword evidence="3" id="KW-1185">Reference proteome</keyword>
<evidence type="ECO:0000313" key="3">
    <source>
        <dbReference type="Proteomes" id="UP000053989"/>
    </source>
</evidence>
<evidence type="ECO:0000256" key="1">
    <source>
        <dbReference type="SAM" id="MobiDB-lite"/>
    </source>
</evidence>
<dbReference type="InParanoid" id="A0A0C3E4I8"/>